<protein>
    <submittedName>
        <fullName evidence="1">Uncharacterized protein</fullName>
    </submittedName>
</protein>
<dbReference type="Proteomes" id="UP000231450">
    <property type="component" value="Unassembled WGS sequence"/>
</dbReference>
<proteinExistence type="predicted"/>
<sequence>IFWSGNSSNRSVIEKYYCLMILFNGDAYFFDKNTLSNEPVYWTDEYEKKIYTFPKEQSRYQVASSEIGGHEFEGQNLVRFKIRRGSRAVYFFDTYTRQIVEFLVEGQGVYRFQDMRFIRQRGLDTHLVLMKYGRLRWSVFNIRTRKAVEFETEDTMIKFSRIMDYKRDAIRIVQPNVIVRDGPILLEILNDGVWGLYDGESGHLIAPLPDERKRCDV</sequence>
<evidence type="ECO:0000313" key="2">
    <source>
        <dbReference type="Proteomes" id="UP000231450"/>
    </source>
</evidence>
<evidence type="ECO:0000313" key="1">
    <source>
        <dbReference type="EMBL" id="PJE58094.1"/>
    </source>
</evidence>
<name>A0A2M8KDW2_9BACT</name>
<comment type="caution">
    <text evidence="1">The sequence shown here is derived from an EMBL/GenBank/DDBJ whole genome shotgun (WGS) entry which is preliminary data.</text>
</comment>
<gene>
    <name evidence="1" type="ORF">COU81_02560</name>
</gene>
<accession>A0A2M8KDW2</accession>
<feature type="non-terminal residue" evidence="1">
    <location>
        <position position="1"/>
    </location>
</feature>
<dbReference type="EMBL" id="PFDW01000054">
    <property type="protein sequence ID" value="PJE58094.1"/>
    <property type="molecule type" value="Genomic_DNA"/>
</dbReference>
<organism evidence="1 2">
    <name type="scientific">Candidatus Portnoybacteria bacterium CG10_big_fil_rev_8_21_14_0_10_36_7</name>
    <dbReference type="NCBI Taxonomy" id="1974812"/>
    <lineage>
        <taxon>Bacteria</taxon>
        <taxon>Candidatus Portnoyibacteriota</taxon>
    </lineage>
</organism>
<reference evidence="2" key="1">
    <citation type="submission" date="2017-09" db="EMBL/GenBank/DDBJ databases">
        <title>Depth-based differentiation of microbial function through sediment-hosted aquifers and enrichment of novel symbionts in the deep terrestrial subsurface.</title>
        <authorList>
            <person name="Probst A.J."/>
            <person name="Ladd B."/>
            <person name="Jarett J.K."/>
            <person name="Geller-Mcgrath D.E."/>
            <person name="Sieber C.M.K."/>
            <person name="Emerson J.B."/>
            <person name="Anantharaman K."/>
            <person name="Thomas B.C."/>
            <person name="Malmstrom R."/>
            <person name="Stieglmeier M."/>
            <person name="Klingl A."/>
            <person name="Woyke T."/>
            <person name="Ryan C.M."/>
            <person name="Banfield J.F."/>
        </authorList>
    </citation>
    <scope>NUCLEOTIDE SEQUENCE [LARGE SCALE GENOMIC DNA]</scope>
</reference>
<dbReference type="AlphaFoldDB" id="A0A2M8KDW2"/>